<dbReference type="GO" id="GO:0008476">
    <property type="term" value="F:protein-tyrosine sulfotransferase activity"/>
    <property type="evidence" value="ECO:0007669"/>
    <property type="project" value="InterPro"/>
</dbReference>
<organism evidence="2 3">
    <name type="scientific">Maricaulis salignorans</name>
    <dbReference type="NCBI Taxonomy" id="144026"/>
    <lineage>
        <taxon>Bacteria</taxon>
        <taxon>Pseudomonadati</taxon>
        <taxon>Pseudomonadota</taxon>
        <taxon>Alphaproteobacteria</taxon>
        <taxon>Maricaulales</taxon>
        <taxon>Maricaulaceae</taxon>
        <taxon>Maricaulis</taxon>
    </lineage>
</organism>
<reference evidence="2 3" key="1">
    <citation type="submission" date="2016-10" db="EMBL/GenBank/DDBJ databases">
        <authorList>
            <person name="de Groot N.N."/>
        </authorList>
    </citation>
    <scope>NUCLEOTIDE SEQUENCE [LARGE SCALE GENOMIC DNA]</scope>
    <source>
        <strain evidence="2 3">DSM 16077</strain>
    </source>
</reference>
<protein>
    <submittedName>
        <fullName evidence="2">Sulfotransferase family protein</fullName>
    </submittedName>
</protein>
<dbReference type="STRING" id="144026.SAMN04488568_11165"/>
<name>A0A1G9T820_9PROT</name>
<dbReference type="Gene3D" id="3.40.50.300">
    <property type="entry name" value="P-loop containing nucleotide triphosphate hydrolases"/>
    <property type="match status" value="1"/>
</dbReference>
<dbReference type="EMBL" id="FNHG01000011">
    <property type="protein sequence ID" value="SDM43831.1"/>
    <property type="molecule type" value="Genomic_DNA"/>
</dbReference>
<gene>
    <name evidence="2" type="ORF">SAMN04488568_11165</name>
</gene>
<accession>A0A1G9T820</accession>
<dbReference type="SUPFAM" id="SSF52540">
    <property type="entry name" value="P-loop containing nucleoside triphosphate hydrolases"/>
    <property type="match status" value="1"/>
</dbReference>
<dbReference type="AlphaFoldDB" id="A0A1G9T820"/>
<dbReference type="OrthoDB" id="977108at2"/>
<evidence type="ECO:0000313" key="3">
    <source>
        <dbReference type="Proteomes" id="UP000199759"/>
    </source>
</evidence>
<proteinExistence type="predicted"/>
<dbReference type="RefSeq" id="WP_091770202.1">
    <property type="nucleotide sequence ID" value="NZ_FNHG01000011.1"/>
</dbReference>
<dbReference type="Proteomes" id="UP000199759">
    <property type="component" value="Unassembled WGS sequence"/>
</dbReference>
<dbReference type="Pfam" id="PF13469">
    <property type="entry name" value="Sulfotransfer_3"/>
    <property type="match status" value="1"/>
</dbReference>
<dbReference type="PANTHER" id="PTHR12788:SF10">
    <property type="entry name" value="PROTEIN-TYROSINE SULFOTRANSFERASE"/>
    <property type="match status" value="1"/>
</dbReference>
<keyword evidence="3" id="KW-1185">Reference proteome</keyword>
<evidence type="ECO:0000256" key="1">
    <source>
        <dbReference type="ARBA" id="ARBA00022679"/>
    </source>
</evidence>
<dbReference type="PANTHER" id="PTHR12788">
    <property type="entry name" value="PROTEIN-TYROSINE SULFOTRANSFERASE 2"/>
    <property type="match status" value="1"/>
</dbReference>
<evidence type="ECO:0000313" key="2">
    <source>
        <dbReference type="EMBL" id="SDM43831.1"/>
    </source>
</evidence>
<sequence length="266" mass="28752">MQQIIGQAPIFIGGAPRSGTTLLRAIVNTSKGIVCGPESRVVPALAALSTQVEQMHMPVLEQQYGLDADALHQKFATSINGFLAPLQARAGRRIAEKTPANVLHFSQLRRLFPASPLVGIIRDGRDVVASLLSMDWPDARTGRPMAVTRDAAAAARLWVASIEAGTAMREDGNYFELRYESLVRYPRDTIAGLFGFLGEDAQAVEAALDHARSFNPASGRNEASNDRVAQPIDTQSIGRWRGQLNAQQYATVMQIAGPALSQLGYV</sequence>
<keyword evidence="1 2" id="KW-0808">Transferase</keyword>
<dbReference type="InterPro" id="IPR027417">
    <property type="entry name" value="P-loop_NTPase"/>
</dbReference>
<dbReference type="InterPro" id="IPR026634">
    <property type="entry name" value="TPST-like"/>
</dbReference>